<gene>
    <name evidence="1" type="ORF">HMPREF9455_00837</name>
</gene>
<dbReference type="HOGENOM" id="CLU_056333_0_0_10"/>
<evidence type="ECO:0000313" key="2">
    <source>
        <dbReference type="Proteomes" id="UP000004913"/>
    </source>
</evidence>
<dbReference type="EMBL" id="ADLV01000015">
    <property type="protein sequence ID" value="EGK02587.1"/>
    <property type="molecule type" value="Genomic_DNA"/>
</dbReference>
<organism evidence="1 2">
    <name type="scientific">Dysgonomonas gadei ATCC BAA-286</name>
    <dbReference type="NCBI Taxonomy" id="742766"/>
    <lineage>
        <taxon>Bacteria</taxon>
        <taxon>Pseudomonadati</taxon>
        <taxon>Bacteroidota</taxon>
        <taxon>Bacteroidia</taxon>
        <taxon>Bacteroidales</taxon>
        <taxon>Dysgonomonadaceae</taxon>
        <taxon>Dysgonomonas</taxon>
    </lineage>
</organism>
<sequence>MPLQLSVNYYNDEEAKLFKEYDNYTVINQMIRHNLVISEDEFKSYMLFTEYADEDGWRTYRDLADRVQHRLGDIEDFLDFSQGSIQTKMSSTRMNDSRMTERIGVSLGLNVINKFHSLTEADWAITPNVYIGSKRVKDFDYQIPMASDGSRFIQVENKGSVNDNNNNKTSSVSTHYRSIKGKKESILDSEKAQGIARHQNIYYGTIGVLDNHNTAKVWLVDPEAYYINWNPKKYKLISRLIYYAKLFKEIGININIQNQLYIRIEELIQSQNYMDFNNKPLKSNHGLRVSMVHTKSFASINYNEVLGSFFFIKRNDGIQAFMIAIPKSLINLIISQDFEQILNYEYINDEMNDKVTVGLRVRLSQVTEEVQESELQFVLNKKAKSYDYQSYQKIDYTNSGRIFGIISPKLGTQF</sequence>
<accession>F5IVD7</accession>
<evidence type="ECO:0000313" key="1">
    <source>
        <dbReference type="EMBL" id="EGK02587.1"/>
    </source>
</evidence>
<proteinExistence type="predicted"/>
<dbReference type="AlphaFoldDB" id="F5IVD7"/>
<comment type="caution">
    <text evidence="1">The sequence shown here is derived from an EMBL/GenBank/DDBJ whole genome shotgun (WGS) entry which is preliminary data.</text>
</comment>
<dbReference type="eggNOG" id="ENOG5032S9A">
    <property type="taxonomic scope" value="Bacteria"/>
</dbReference>
<protein>
    <submittedName>
        <fullName evidence="1">Uncharacterized protein</fullName>
    </submittedName>
</protein>
<dbReference type="Proteomes" id="UP000004913">
    <property type="component" value="Unassembled WGS sequence"/>
</dbReference>
<dbReference type="OrthoDB" id="8766251at2"/>
<dbReference type="STRING" id="742766.HMPREF9455_00837"/>
<keyword evidence="2" id="KW-1185">Reference proteome</keyword>
<dbReference type="RefSeq" id="WP_006798352.1">
    <property type="nucleotide sequence ID" value="NZ_GL891980.1"/>
</dbReference>
<reference evidence="1 2" key="1">
    <citation type="submission" date="2011-04" db="EMBL/GenBank/DDBJ databases">
        <title>The Genome Sequence of Dysgonomonas gadei ATCC BAA-286.</title>
        <authorList>
            <consortium name="The Broad Institute Genome Sequencing Platform"/>
            <person name="Earl A."/>
            <person name="Ward D."/>
            <person name="Feldgarden M."/>
            <person name="Gevers D."/>
            <person name="Pudlo N."/>
            <person name="Martens E."/>
            <person name="Allen-Vercoe E."/>
            <person name="Young S.K."/>
            <person name="Zeng Q."/>
            <person name="Gargeya S."/>
            <person name="Fitzgerald M."/>
            <person name="Haas B."/>
            <person name="Abouelleil A."/>
            <person name="Alvarado L."/>
            <person name="Arachchi H.M."/>
            <person name="Berlin A."/>
            <person name="Brown A."/>
            <person name="Chapman S.B."/>
            <person name="Chen Z."/>
            <person name="Dunbar C."/>
            <person name="Freedman E."/>
            <person name="Gearin G."/>
            <person name="Gellesch M."/>
            <person name="Goldberg J."/>
            <person name="Griggs A."/>
            <person name="Gujja S."/>
            <person name="Heiman D."/>
            <person name="Howarth C."/>
            <person name="Larson L."/>
            <person name="Lui A."/>
            <person name="MacDonald P.J.P."/>
            <person name="Mehta T."/>
            <person name="Montmayeur A."/>
            <person name="Murphy C."/>
            <person name="Neiman D."/>
            <person name="Pearson M."/>
            <person name="Priest M."/>
            <person name="Roberts A."/>
            <person name="Saif S."/>
            <person name="Shea T."/>
            <person name="Shenoy N."/>
            <person name="Sisk P."/>
            <person name="Stolte C."/>
            <person name="Sykes S."/>
            <person name="Yandava C."/>
            <person name="Wortman J."/>
            <person name="Nusbaum C."/>
            <person name="Birren B."/>
        </authorList>
    </citation>
    <scope>NUCLEOTIDE SEQUENCE [LARGE SCALE GENOMIC DNA]</scope>
    <source>
        <strain evidence="1 2">ATCC BAA-286</strain>
    </source>
</reference>
<name>F5IVD7_9BACT</name>